<name>A0A816KE11_9BILA</name>
<evidence type="ECO:0000313" key="5">
    <source>
        <dbReference type="Proteomes" id="UP000663824"/>
    </source>
</evidence>
<feature type="compositionally biased region" description="Basic residues" evidence="1">
    <location>
        <begin position="93"/>
        <end position="102"/>
    </location>
</feature>
<dbReference type="EMBL" id="CAJNOV010000020">
    <property type="protein sequence ID" value="CAF0957276.1"/>
    <property type="molecule type" value="Genomic_DNA"/>
</dbReference>
<feature type="compositionally biased region" description="Basic residues" evidence="1">
    <location>
        <begin position="189"/>
        <end position="198"/>
    </location>
</feature>
<reference evidence="3" key="1">
    <citation type="submission" date="2021-02" db="EMBL/GenBank/DDBJ databases">
        <authorList>
            <person name="Nowell W R."/>
        </authorList>
    </citation>
    <scope>NUCLEOTIDE SEQUENCE</scope>
</reference>
<organism evidence="3 5">
    <name type="scientific">Rotaria magnacalcarata</name>
    <dbReference type="NCBI Taxonomy" id="392030"/>
    <lineage>
        <taxon>Eukaryota</taxon>
        <taxon>Metazoa</taxon>
        <taxon>Spiralia</taxon>
        <taxon>Gnathifera</taxon>
        <taxon>Rotifera</taxon>
        <taxon>Eurotatoria</taxon>
        <taxon>Bdelloidea</taxon>
        <taxon>Philodinida</taxon>
        <taxon>Philodinidae</taxon>
        <taxon>Rotaria</taxon>
    </lineage>
</organism>
<protein>
    <submittedName>
        <fullName evidence="3">Uncharacterized protein</fullName>
    </submittedName>
</protein>
<evidence type="ECO:0000256" key="1">
    <source>
        <dbReference type="SAM" id="MobiDB-lite"/>
    </source>
</evidence>
<evidence type="ECO:0000313" key="3">
    <source>
        <dbReference type="EMBL" id="CAF1900391.1"/>
    </source>
</evidence>
<accession>A0A816KE11</accession>
<dbReference type="EMBL" id="CAJOBI010007067">
    <property type="protein sequence ID" value="CAF4076600.1"/>
    <property type="molecule type" value="Genomic_DNA"/>
</dbReference>
<feature type="compositionally biased region" description="Low complexity" evidence="1">
    <location>
        <begin position="68"/>
        <end position="92"/>
    </location>
</feature>
<feature type="region of interest" description="Disordered" evidence="1">
    <location>
        <begin position="1"/>
        <end position="20"/>
    </location>
</feature>
<comment type="caution">
    <text evidence="3">The sequence shown here is derived from an EMBL/GenBank/DDBJ whole genome shotgun (WGS) entry which is preliminary data.</text>
</comment>
<evidence type="ECO:0000313" key="2">
    <source>
        <dbReference type="EMBL" id="CAF0957276.1"/>
    </source>
</evidence>
<dbReference type="Proteomes" id="UP000663824">
    <property type="component" value="Unassembled WGS sequence"/>
</dbReference>
<dbReference type="Proteomes" id="UP000676336">
    <property type="component" value="Unassembled WGS sequence"/>
</dbReference>
<dbReference type="EMBL" id="CAJNRE010000004">
    <property type="protein sequence ID" value="CAF1900391.1"/>
    <property type="molecule type" value="Genomic_DNA"/>
</dbReference>
<dbReference type="Proteomes" id="UP000663855">
    <property type="component" value="Unassembled WGS sequence"/>
</dbReference>
<proteinExistence type="predicted"/>
<dbReference type="AlphaFoldDB" id="A0A816KE11"/>
<sequence>MAPKKSKATKASLKKTGTMAATAAAGQEFLKQSWGEDKLNRVNALLGARDKTDASATDDDDDAAAAAAAATTSSSTPVDATTVSSSASSSTKAKPKLSKARTMKNTAKEAKTLIGSEDLGDTRAETKRRQAAVKAKKTLEEVTKPTSGRKPALKRLGTMANTAREGKAYVKRTGGNKKKGRATSAGKRTGGRGKKATK</sequence>
<feature type="compositionally biased region" description="Low complexity" evidence="1">
    <location>
        <begin position="9"/>
        <end position="20"/>
    </location>
</feature>
<feature type="region of interest" description="Disordered" evidence="1">
    <location>
        <begin position="68"/>
        <end position="198"/>
    </location>
</feature>
<evidence type="ECO:0000313" key="4">
    <source>
        <dbReference type="EMBL" id="CAF4076600.1"/>
    </source>
</evidence>
<gene>
    <name evidence="2" type="ORF">CJN711_LOCUS241</name>
    <name evidence="3" type="ORF">MBJ925_LOCUS70</name>
    <name evidence="4" type="ORF">SMN809_LOCUS16059</name>
</gene>